<dbReference type="PROSITE" id="PS51318">
    <property type="entry name" value="TAT"/>
    <property type="match status" value="1"/>
</dbReference>
<dbReference type="Pfam" id="PF22124">
    <property type="entry name" value="Glyco_hydro_95_cat"/>
    <property type="match status" value="1"/>
</dbReference>
<proteinExistence type="predicted"/>
<feature type="domain" description="Glycosyl hydrolase family 95 catalytic" evidence="3">
    <location>
        <begin position="414"/>
        <end position="816"/>
    </location>
</feature>
<dbReference type="Pfam" id="PF14498">
    <property type="entry name" value="Glyco_hyd_65N_2"/>
    <property type="match status" value="2"/>
</dbReference>
<dbReference type="InterPro" id="IPR008979">
    <property type="entry name" value="Galactose-bd-like_sf"/>
</dbReference>
<dbReference type="InterPro" id="IPR006311">
    <property type="entry name" value="TAT_signal"/>
</dbReference>
<dbReference type="SUPFAM" id="SSF48208">
    <property type="entry name" value="Six-hairpin glycosidases"/>
    <property type="match status" value="1"/>
</dbReference>
<dbReference type="InterPro" id="IPR012341">
    <property type="entry name" value="6hp_glycosidase-like_sf"/>
</dbReference>
<dbReference type="PANTHER" id="PTHR31084:SF0">
    <property type="entry name" value="ALPHA-L-FUCOSIDASE 2"/>
    <property type="match status" value="1"/>
</dbReference>
<dbReference type="PIRSF" id="PIRSF007663">
    <property type="entry name" value="UCP007663"/>
    <property type="match status" value="1"/>
</dbReference>
<feature type="domain" description="Alpha fucosidase A-like C-terminal" evidence="2">
    <location>
        <begin position="818"/>
        <end position="871"/>
    </location>
</feature>
<dbReference type="InterPro" id="IPR054363">
    <property type="entry name" value="GH95_cat"/>
</dbReference>
<accession>A0ABP6WZU6</accession>
<dbReference type="RefSeq" id="WP_344840847.1">
    <property type="nucleotide sequence ID" value="NZ_BAABAA010000003.1"/>
</dbReference>
<reference evidence="5" key="1">
    <citation type="journal article" date="2019" name="Int. J. Syst. Evol. Microbiol.">
        <title>The Global Catalogue of Microorganisms (GCM) 10K type strain sequencing project: providing services to taxonomists for standard genome sequencing and annotation.</title>
        <authorList>
            <consortium name="The Broad Institute Genomics Platform"/>
            <consortium name="The Broad Institute Genome Sequencing Center for Infectious Disease"/>
            <person name="Wu L."/>
            <person name="Ma J."/>
        </authorList>
    </citation>
    <scope>NUCLEOTIDE SEQUENCE [LARGE SCALE GENOMIC DNA]</scope>
    <source>
        <strain evidence="5">JCM 16928</strain>
    </source>
</reference>
<dbReference type="Proteomes" id="UP001501222">
    <property type="component" value="Unassembled WGS sequence"/>
</dbReference>
<dbReference type="InterPro" id="IPR049053">
    <property type="entry name" value="AFCA-like_C"/>
</dbReference>
<dbReference type="InterPro" id="IPR027414">
    <property type="entry name" value="GH95_N_dom"/>
</dbReference>
<evidence type="ECO:0008006" key="6">
    <source>
        <dbReference type="Google" id="ProtNLM"/>
    </source>
</evidence>
<protein>
    <recommendedName>
        <fullName evidence="6">Glycosyl hydrolase</fullName>
    </recommendedName>
</protein>
<dbReference type="Gene3D" id="1.50.10.10">
    <property type="match status" value="1"/>
</dbReference>
<feature type="domain" description="Glycosyl hydrolase family 95 N-terminal" evidence="1">
    <location>
        <begin position="41"/>
        <end position="88"/>
    </location>
</feature>
<dbReference type="SUPFAM" id="SSF49785">
    <property type="entry name" value="Galactose-binding domain-like"/>
    <property type="match status" value="1"/>
</dbReference>
<evidence type="ECO:0000313" key="5">
    <source>
        <dbReference type="Proteomes" id="UP001501222"/>
    </source>
</evidence>
<dbReference type="PANTHER" id="PTHR31084">
    <property type="entry name" value="ALPHA-L-FUCOSIDASE 2"/>
    <property type="match status" value="1"/>
</dbReference>
<dbReference type="Pfam" id="PF21307">
    <property type="entry name" value="Glyco_hydro_95_C"/>
    <property type="match status" value="1"/>
</dbReference>
<gene>
    <name evidence="4" type="ORF">GCM10022235_28500</name>
</gene>
<dbReference type="InterPro" id="IPR016518">
    <property type="entry name" value="Alpha-L-fucosidase"/>
</dbReference>
<keyword evidence="5" id="KW-1185">Reference proteome</keyword>
<name>A0ABP6WZU6_9ACTN</name>
<organism evidence="4 5">
    <name type="scientific">Kribbella ginsengisoli</name>
    <dbReference type="NCBI Taxonomy" id="363865"/>
    <lineage>
        <taxon>Bacteria</taxon>
        <taxon>Bacillati</taxon>
        <taxon>Actinomycetota</taxon>
        <taxon>Actinomycetes</taxon>
        <taxon>Propionibacteriales</taxon>
        <taxon>Kribbellaceae</taxon>
        <taxon>Kribbella</taxon>
    </lineage>
</organism>
<dbReference type="Gene3D" id="2.70.98.50">
    <property type="entry name" value="putative glycoside hydrolase family protein from bacillus halodurans"/>
    <property type="match status" value="1"/>
</dbReference>
<dbReference type="InterPro" id="IPR008928">
    <property type="entry name" value="6-hairpin_glycosidase_sf"/>
</dbReference>
<evidence type="ECO:0000259" key="3">
    <source>
        <dbReference type="Pfam" id="PF22124"/>
    </source>
</evidence>
<evidence type="ECO:0000259" key="1">
    <source>
        <dbReference type="Pfam" id="PF14498"/>
    </source>
</evidence>
<dbReference type="EMBL" id="BAABAA010000003">
    <property type="protein sequence ID" value="GAA3558662.1"/>
    <property type="molecule type" value="Genomic_DNA"/>
</dbReference>
<comment type="caution">
    <text evidence="4">The sequence shown here is derived from an EMBL/GenBank/DDBJ whole genome shotgun (WGS) entry which is preliminary data.</text>
</comment>
<evidence type="ECO:0000313" key="4">
    <source>
        <dbReference type="EMBL" id="GAA3558662.1"/>
    </source>
</evidence>
<sequence>MPELSRRAVLAAGGLASAAWAGGVGVASARPVLPTVRPGRLEYDGPARAWESGALPIGNGRLGAMLFGGVGRDRVQLSEQSLWGGVNDYDNGLAGVGDDAFDTSMSGFGSYRNFGDLYVELGGGVTELTAPGGPYETSAAETVQQTIDGRKETKWCVISPPATVVWQLALRSAASVSGYSLTSANDVPERDPQAWVLEGSNDGRVWTVLDRQQLAGPFGARLETRHFGVAAPASYRLYRFTFTPVAGVSHFQVAEIALDGVDPHDTPHVTQYRRSLDLVSGVHSTEYVDERGVRFRSTAFAGDVLVLRYVGQLSGRVTLLAGQGARTTADRTTLRFSGAMGNGLRYACEVRVVPRGGSVTTDGTSIEVQDCRELVLYVDGRTDYAMSAANGWRGSAPGPAVQQSVATAVRRGADALLSKHQEDFSARMNRVAVDWGTTSADIAALPTDQRLARYADGAADPSLEQTLFTYSRYLLTSSSRPDGLPANLQGLWNDQDQPAWASDYHTNINVQMNYWGAETTDLPDSHQALTRFIGQVAVPSRVATRHAFGANTRGWTARTSQSVFGGNAWEWNTVASAWYAQHLWEHFAFTQDLDYLRKDAYPLIKEICEFWEDRLVENADGRLVSPDGWSPEHGPREDGVMYDQQIIWDLFQNYIDAAGVLGADGQYRRTVTDLQARLAPNKVGRWGQLQEWQTDRDDPADIHRHTSHLFAVYPGRQITPAGTPELAAAALVSLKARCGEKEGEPFTAATVSGDSRRSWTWPWRCALFARLGDGERAAIMLRGLLAFNTLQNLFATHPPFQIDGNLGVSGAMTEMLLQSHTGEISLLPALPASWADGSFRGLRARGGYRVDCRWAGGRVQSFRITADRAASRSPVQVRVNGTVRTVRPEAP</sequence>
<feature type="domain" description="Glycosyl hydrolase family 95 N-terminal" evidence="1">
    <location>
        <begin position="250"/>
        <end position="386"/>
    </location>
</feature>
<evidence type="ECO:0000259" key="2">
    <source>
        <dbReference type="Pfam" id="PF21307"/>
    </source>
</evidence>